<accession>A0A162CRH4</accession>
<keyword evidence="5" id="KW-1185">Reference proteome</keyword>
<dbReference type="PANTHER" id="PTHR10204">
    <property type="entry name" value="NAD P H OXIDOREDUCTASE-RELATED"/>
    <property type="match status" value="1"/>
</dbReference>
<gene>
    <name evidence="4" type="ORF">AWE51_23245</name>
</gene>
<dbReference type="GO" id="GO:0003955">
    <property type="term" value="F:NAD(P)H dehydrogenase (quinone) activity"/>
    <property type="evidence" value="ECO:0007669"/>
    <property type="project" value="TreeGrafter"/>
</dbReference>
<evidence type="ECO:0000256" key="2">
    <source>
        <dbReference type="ARBA" id="ARBA00023002"/>
    </source>
</evidence>
<dbReference type="InterPro" id="IPR051545">
    <property type="entry name" value="NAD(P)H_dehydrogenase_qn"/>
</dbReference>
<evidence type="ECO:0000313" key="4">
    <source>
        <dbReference type="EMBL" id="KZS41074.1"/>
    </source>
</evidence>
<evidence type="ECO:0000256" key="1">
    <source>
        <dbReference type="ARBA" id="ARBA00006252"/>
    </source>
</evidence>
<sequence>MNKRIALIIGHPDKESYNYALAEAYKKGAKTSEFEIQEIVIQDLEFNPNLQYGYRKRTELEPDLLKGQEILKWANHLVWIYPVWWGSVPAIMKGFLDRVLLPGFAFNKRKNSIWWDKLFIGKTARIICTLDQPSWYYKWFYGNPSHKAMKKLTMNFVGVKKVRITTIGPIRLSKEKFRTKWLKRVQKLGETGR</sequence>
<dbReference type="SUPFAM" id="SSF52218">
    <property type="entry name" value="Flavoproteins"/>
    <property type="match status" value="1"/>
</dbReference>
<dbReference type="InterPro" id="IPR029039">
    <property type="entry name" value="Flavoprotein-like_sf"/>
</dbReference>
<dbReference type="PANTHER" id="PTHR10204:SF34">
    <property type="entry name" value="NAD(P)H DEHYDROGENASE [QUINONE] 1 ISOFORM 1"/>
    <property type="match status" value="1"/>
</dbReference>
<dbReference type="Pfam" id="PF02525">
    <property type="entry name" value="Flavodoxin_2"/>
    <property type="match status" value="1"/>
</dbReference>
<organism evidence="4 5">
    <name type="scientific">Aquimarina aggregata</name>
    <dbReference type="NCBI Taxonomy" id="1642818"/>
    <lineage>
        <taxon>Bacteria</taxon>
        <taxon>Pseudomonadati</taxon>
        <taxon>Bacteroidota</taxon>
        <taxon>Flavobacteriia</taxon>
        <taxon>Flavobacteriales</taxon>
        <taxon>Flavobacteriaceae</taxon>
        <taxon>Aquimarina</taxon>
    </lineage>
</organism>
<name>A0A162CRH4_9FLAO</name>
<dbReference type="OrthoDB" id="652200at2"/>
<keyword evidence="2" id="KW-0560">Oxidoreductase</keyword>
<evidence type="ECO:0000313" key="5">
    <source>
        <dbReference type="Proteomes" id="UP000076715"/>
    </source>
</evidence>
<comment type="similarity">
    <text evidence="1">Belongs to the NAD(P)H dehydrogenase (quinone) family.</text>
</comment>
<evidence type="ECO:0000259" key="3">
    <source>
        <dbReference type="Pfam" id="PF02525"/>
    </source>
</evidence>
<dbReference type="InterPro" id="IPR003680">
    <property type="entry name" value="Flavodoxin_fold"/>
</dbReference>
<protein>
    <submittedName>
        <fullName evidence="4">NADPH:quinone reductase</fullName>
    </submittedName>
</protein>
<dbReference type="Proteomes" id="UP000076715">
    <property type="component" value="Unassembled WGS sequence"/>
</dbReference>
<dbReference type="AlphaFoldDB" id="A0A162CRH4"/>
<reference evidence="4 5" key="1">
    <citation type="submission" date="2016-01" db="EMBL/GenBank/DDBJ databases">
        <title>The draft genome sequence of Aquimarina sp. RZW4-3-2.</title>
        <authorList>
            <person name="Wang Y."/>
        </authorList>
    </citation>
    <scope>NUCLEOTIDE SEQUENCE [LARGE SCALE GENOMIC DNA]</scope>
    <source>
        <strain evidence="4 5">RZW4-3-2</strain>
    </source>
</reference>
<dbReference type="EMBL" id="LQRT01000007">
    <property type="protein sequence ID" value="KZS41074.1"/>
    <property type="molecule type" value="Genomic_DNA"/>
</dbReference>
<dbReference type="RefSeq" id="WP_066312812.1">
    <property type="nucleotide sequence ID" value="NZ_LQRT01000007.1"/>
</dbReference>
<proteinExistence type="inferred from homology"/>
<feature type="domain" description="Flavodoxin-like fold" evidence="3">
    <location>
        <begin position="3"/>
        <end position="176"/>
    </location>
</feature>
<dbReference type="Gene3D" id="3.40.50.360">
    <property type="match status" value="1"/>
</dbReference>
<dbReference type="GO" id="GO:0005829">
    <property type="term" value="C:cytosol"/>
    <property type="evidence" value="ECO:0007669"/>
    <property type="project" value="TreeGrafter"/>
</dbReference>
<dbReference type="STRING" id="1642818.AWE51_23245"/>
<comment type="caution">
    <text evidence="4">The sequence shown here is derived from an EMBL/GenBank/DDBJ whole genome shotgun (WGS) entry which is preliminary data.</text>
</comment>